<protein>
    <recommendedName>
        <fullName evidence="4">Outer membrane beta-barrel porin/alpha-amylase</fullName>
    </recommendedName>
</protein>
<dbReference type="AlphaFoldDB" id="A0A2T4YPU4"/>
<evidence type="ECO:0000256" key="1">
    <source>
        <dbReference type="SAM" id="SignalP"/>
    </source>
</evidence>
<dbReference type="Proteomes" id="UP000240996">
    <property type="component" value="Unassembled WGS sequence"/>
</dbReference>
<evidence type="ECO:0000313" key="2">
    <source>
        <dbReference type="EMBL" id="PTM45529.1"/>
    </source>
</evidence>
<proteinExistence type="predicted"/>
<evidence type="ECO:0008006" key="4">
    <source>
        <dbReference type="Google" id="ProtNLM"/>
    </source>
</evidence>
<keyword evidence="3" id="KW-1185">Reference proteome</keyword>
<reference evidence="2 3" key="1">
    <citation type="submission" date="2018-04" db="EMBL/GenBank/DDBJ databases">
        <title>Genomic Encyclopedia of Type Strains, Phase III (KMG-III): the genomes of soil and plant-associated and newly described type strains.</title>
        <authorList>
            <person name="Whitman W."/>
        </authorList>
    </citation>
    <scope>NUCLEOTIDE SEQUENCE [LARGE SCALE GENOMIC DNA]</scope>
    <source>
        <strain evidence="2 3">NW12</strain>
    </source>
</reference>
<feature type="chain" id="PRO_5015729376" description="Outer membrane beta-barrel porin/alpha-amylase" evidence="1">
    <location>
        <begin position="24"/>
        <end position="265"/>
    </location>
</feature>
<dbReference type="EMBL" id="PZZN01000002">
    <property type="protein sequence ID" value="PTM45529.1"/>
    <property type="molecule type" value="Genomic_DNA"/>
</dbReference>
<evidence type="ECO:0000313" key="3">
    <source>
        <dbReference type="Proteomes" id="UP000240996"/>
    </source>
</evidence>
<name>A0A2T4YPU4_9SPHN</name>
<organism evidence="2 3">
    <name type="scientific">Sphingomonas aerolata</name>
    <dbReference type="NCBI Taxonomy" id="185951"/>
    <lineage>
        <taxon>Bacteria</taxon>
        <taxon>Pseudomonadati</taxon>
        <taxon>Pseudomonadota</taxon>
        <taxon>Alphaproteobacteria</taxon>
        <taxon>Sphingomonadales</taxon>
        <taxon>Sphingomonadaceae</taxon>
        <taxon>Sphingomonas</taxon>
    </lineage>
</organism>
<comment type="caution">
    <text evidence="2">The sequence shown here is derived from an EMBL/GenBank/DDBJ whole genome shotgun (WGS) entry which is preliminary data.</text>
</comment>
<keyword evidence="1" id="KW-0732">Signal</keyword>
<feature type="signal peptide" evidence="1">
    <location>
        <begin position="1"/>
        <end position="23"/>
    </location>
</feature>
<gene>
    <name evidence="2" type="ORF">C8J24_1753</name>
</gene>
<accession>A0A2T4YPU4</accession>
<sequence length="265" mass="28232">MIIRARPCAPFSLAAFCAPALLAASTGAAAQTRSAEAQPVPGATAIAGATSAAIPAIPEPMIFDMVRPLGARRGELETNTLAQVNLSGPSRHVEWAPEVEYAVADGFAVELELPFTNGRLTDLKMGLQGTFGTFRGGRSIHGVQYLGLHNRRDGGWSSSLVYLLGNRFGERLSTMTMIGAGDVTLRSTKGTGLIVNHSTFWDVDDGTVLGFEVNRQTGASGYWLLMPQLHRAIGRKVSAQIGAGAERAVSGPFRPRIGLRIIREF</sequence>